<dbReference type="RefSeq" id="WP_130421460.1">
    <property type="nucleotide sequence ID" value="NZ_SHKW01000001.1"/>
</dbReference>
<dbReference type="EMBL" id="SHKW01000001">
    <property type="protein sequence ID" value="RZU43131.1"/>
    <property type="molecule type" value="Genomic_DNA"/>
</dbReference>
<keyword evidence="3" id="KW-0255">Endonuclease</keyword>
<evidence type="ECO:0000256" key="3">
    <source>
        <dbReference type="ARBA" id="ARBA00022759"/>
    </source>
</evidence>
<evidence type="ECO:0000313" key="8">
    <source>
        <dbReference type="EMBL" id="RZU43131.1"/>
    </source>
</evidence>
<dbReference type="NCBIfam" id="TIGR00255">
    <property type="entry name" value="YicC/YloC family endoribonuclease"/>
    <property type="match status" value="1"/>
</dbReference>
<comment type="cofactor">
    <cofactor evidence="1">
        <name>a divalent metal cation</name>
        <dbReference type="ChEBI" id="CHEBI:60240"/>
    </cofactor>
</comment>
<dbReference type="InterPro" id="IPR013551">
    <property type="entry name" value="YicC-like_C"/>
</dbReference>
<dbReference type="InterPro" id="IPR013527">
    <property type="entry name" value="YicC-like_N"/>
</dbReference>
<evidence type="ECO:0000256" key="2">
    <source>
        <dbReference type="ARBA" id="ARBA00022722"/>
    </source>
</evidence>
<evidence type="ECO:0000259" key="6">
    <source>
        <dbReference type="Pfam" id="PF03755"/>
    </source>
</evidence>
<accession>A0A4Q7Z0L1</accession>
<dbReference type="AlphaFoldDB" id="A0A4Q7Z0L1"/>
<dbReference type="PANTHER" id="PTHR30636">
    <property type="entry name" value="UPF0701 PROTEIN YICC"/>
    <property type="match status" value="1"/>
</dbReference>
<dbReference type="OrthoDB" id="9771229at2"/>
<keyword evidence="2" id="KW-0540">Nuclease</keyword>
<dbReference type="GO" id="GO:0016787">
    <property type="term" value="F:hydrolase activity"/>
    <property type="evidence" value="ECO:0007669"/>
    <property type="project" value="UniProtKB-KW"/>
</dbReference>
<sequence length="301" mass="33454">MSSIFSMTGFASARSSAEDRLGFSLAIKSVNHRFLDLHLRLPSYCDALEIQMRRLLKEMLKRGHIEVTLQVERRASAQIQLNADLLDAYVGAFGRAAELYGLPNQPDLNSLLRIPGVMTTESNVSLEGIPELDQAVMAAMPALVEKLNEARAQEGAVLASELRASMGRLKTFAEEMAGHRNGVREAQFERLRARLGDLTDGFVVSEERLLSEAAVLAEKSDIEEEIVRLRTHIDRFVAMLDEGGELGKRMDFLLQELNREANTMLSKTSAASGENSLRITELGLEIKAEIEKAREQVQNLE</sequence>
<protein>
    <submittedName>
        <fullName evidence="8">Uncharacterized protein (TIGR00255 family)</fullName>
    </submittedName>
</protein>
<gene>
    <name evidence="8" type="ORF">BDD14_4762</name>
</gene>
<organism evidence="8 9">
    <name type="scientific">Edaphobacter modestus</name>
    <dbReference type="NCBI Taxonomy" id="388466"/>
    <lineage>
        <taxon>Bacteria</taxon>
        <taxon>Pseudomonadati</taxon>
        <taxon>Acidobacteriota</taxon>
        <taxon>Terriglobia</taxon>
        <taxon>Terriglobales</taxon>
        <taxon>Acidobacteriaceae</taxon>
        <taxon>Edaphobacter</taxon>
    </lineage>
</organism>
<evidence type="ECO:0000256" key="5">
    <source>
        <dbReference type="ARBA" id="ARBA00035648"/>
    </source>
</evidence>
<evidence type="ECO:0000313" key="9">
    <source>
        <dbReference type="Proteomes" id="UP000292958"/>
    </source>
</evidence>
<evidence type="ECO:0000256" key="1">
    <source>
        <dbReference type="ARBA" id="ARBA00001968"/>
    </source>
</evidence>
<reference evidence="8 9" key="1">
    <citation type="submission" date="2019-02" db="EMBL/GenBank/DDBJ databases">
        <title>Genomic Encyclopedia of Archaeal and Bacterial Type Strains, Phase II (KMG-II): from individual species to whole genera.</title>
        <authorList>
            <person name="Goeker M."/>
        </authorList>
    </citation>
    <scope>NUCLEOTIDE SEQUENCE [LARGE SCALE GENOMIC DNA]</scope>
    <source>
        <strain evidence="8 9">DSM 18101</strain>
    </source>
</reference>
<dbReference type="PANTHER" id="PTHR30636:SF3">
    <property type="entry name" value="UPF0701 PROTEIN YICC"/>
    <property type="match status" value="1"/>
</dbReference>
<name>A0A4Q7Z0L1_9BACT</name>
<feature type="domain" description="Endoribonuclease YicC-like C-terminal" evidence="7">
    <location>
        <begin position="180"/>
        <end position="301"/>
    </location>
</feature>
<dbReference type="GO" id="GO:0004521">
    <property type="term" value="F:RNA endonuclease activity"/>
    <property type="evidence" value="ECO:0007669"/>
    <property type="project" value="InterPro"/>
</dbReference>
<dbReference type="Proteomes" id="UP000292958">
    <property type="component" value="Unassembled WGS sequence"/>
</dbReference>
<evidence type="ECO:0000259" key="7">
    <source>
        <dbReference type="Pfam" id="PF08340"/>
    </source>
</evidence>
<keyword evidence="9" id="KW-1185">Reference proteome</keyword>
<keyword evidence="4" id="KW-0378">Hydrolase</keyword>
<proteinExistence type="inferred from homology"/>
<dbReference type="InterPro" id="IPR005229">
    <property type="entry name" value="YicC/YloC-like"/>
</dbReference>
<comment type="similarity">
    <text evidence="5">Belongs to the YicC/YloC family.</text>
</comment>
<evidence type="ECO:0000256" key="4">
    <source>
        <dbReference type="ARBA" id="ARBA00022801"/>
    </source>
</evidence>
<dbReference type="Pfam" id="PF08340">
    <property type="entry name" value="YicC-like_C"/>
    <property type="match status" value="1"/>
</dbReference>
<feature type="domain" description="Endoribonuclease YicC-like N-terminal" evidence="6">
    <location>
        <begin position="4"/>
        <end position="159"/>
    </location>
</feature>
<comment type="caution">
    <text evidence="8">The sequence shown here is derived from an EMBL/GenBank/DDBJ whole genome shotgun (WGS) entry which is preliminary data.</text>
</comment>
<dbReference type="Pfam" id="PF03755">
    <property type="entry name" value="YicC-like_N"/>
    <property type="match status" value="1"/>
</dbReference>